<dbReference type="SUPFAM" id="SSF82866">
    <property type="entry name" value="Multidrug efflux transporter AcrB transmembrane domain"/>
    <property type="match status" value="2"/>
</dbReference>
<evidence type="ECO:0000313" key="9">
    <source>
        <dbReference type="EMBL" id="CAD7284738.1"/>
    </source>
</evidence>
<feature type="transmembrane region" description="Helical" evidence="7">
    <location>
        <begin position="206"/>
        <end position="232"/>
    </location>
</feature>
<evidence type="ECO:0000256" key="2">
    <source>
        <dbReference type="ARBA" id="ARBA00005585"/>
    </source>
</evidence>
<feature type="domain" description="SSD" evidence="8">
    <location>
        <begin position="175"/>
        <end position="345"/>
    </location>
</feature>
<keyword evidence="6" id="KW-0325">Glycoprotein</keyword>
<accession>A0A7R9BZZ7</accession>
<dbReference type="EMBL" id="OA891574">
    <property type="protein sequence ID" value="CAD7284738.1"/>
    <property type="molecule type" value="Genomic_DNA"/>
</dbReference>
<gene>
    <name evidence="9" type="ORF">NMOB1V02_LOCUS12342</name>
</gene>
<name>A0A7R9BZZ7_9CRUS</name>
<protein>
    <recommendedName>
        <fullName evidence="8">SSD domain-containing protein</fullName>
    </recommendedName>
</protein>
<evidence type="ECO:0000256" key="4">
    <source>
        <dbReference type="ARBA" id="ARBA00022989"/>
    </source>
</evidence>
<evidence type="ECO:0000256" key="7">
    <source>
        <dbReference type="SAM" id="Phobius"/>
    </source>
</evidence>
<evidence type="ECO:0000259" key="8">
    <source>
        <dbReference type="PROSITE" id="PS50156"/>
    </source>
</evidence>
<organism evidence="9">
    <name type="scientific">Notodromas monacha</name>
    <dbReference type="NCBI Taxonomy" id="399045"/>
    <lineage>
        <taxon>Eukaryota</taxon>
        <taxon>Metazoa</taxon>
        <taxon>Ecdysozoa</taxon>
        <taxon>Arthropoda</taxon>
        <taxon>Crustacea</taxon>
        <taxon>Oligostraca</taxon>
        <taxon>Ostracoda</taxon>
        <taxon>Podocopa</taxon>
        <taxon>Podocopida</taxon>
        <taxon>Cypridocopina</taxon>
        <taxon>Cypridoidea</taxon>
        <taxon>Cyprididae</taxon>
        <taxon>Notodromas</taxon>
    </lineage>
</organism>
<feature type="transmembrane region" description="Helical" evidence="7">
    <location>
        <begin position="281"/>
        <end position="303"/>
    </location>
</feature>
<comment type="subcellular location">
    <subcellularLocation>
        <location evidence="1">Membrane</location>
        <topology evidence="1">Multi-pass membrane protein</topology>
    </subcellularLocation>
</comment>
<dbReference type="AlphaFoldDB" id="A0A7R9BZZ7"/>
<evidence type="ECO:0000256" key="6">
    <source>
        <dbReference type="ARBA" id="ARBA00023180"/>
    </source>
</evidence>
<dbReference type="PANTHER" id="PTHR10796">
    <property type="entry name" value="PATCHED-RELATED"/>
    <property type="match status" value="1"/>
</dbReference>
<dbReference type="InterPro" id="IPR051697">
    <property type="entry name" value="Patched_domain-protein"/>
</dbReference>
<keyword evidence="5 7" id="KW-0472">Membrane</keyword>
<feature type="transmembrane region" description="Helical" evidence="7">
    <location>
        <begin position="309"/>
        <end position="332"/>
    </location>
</feature>
<evidence type="ECO:0000256" key="5">
    <source>
        <dbReference type="ARBA" id="ARBA00023136"/>
    </source>
</evidence>
<keyword evidence="3 7" id="KW-0812">Transmembrane</keyword>
<dbReference type="PROSITE" id="PS50156">
    <property type="entry name" value="SSD"/>
    <property type="match status" value="1"/>
</dbReference>
<dbReference type="Pfam" id="PF02460">
    <property type="entry name" value="Patched"/>
    <property type="match status" value="1"/>
</dbReference>
<dbReference type="InterPro" id="IPR003392">
    <property type="entry name" value="PTHD_SSD"/>
</dbReference>
<dbReference type="PANTHER" id="PTHR10796:SF130">
    <property type="entry name" value="PATCHED DOMAIN-CONTAINING PROTEIN 3-LIKE PROTEIN"/>
    <property type="match status" value="1"/>
</dbReference>
<sequence length="391" mass="43142">MLDLYEKINATTAQYKDKNDEEKTISWDEACLKIPTPNGPRCTERSILEIYRYDRTIIEKLKDEDIFQTVNSTFTSPIYGSNFDYLTTLGKPVKNEQDSQIGAEALRMRWMIQIDVGQLTGDEKTERVDKATLAWESAFVDTVDAFTKESEKESEVFQNAARSFMDATADAILGDLQLLFGGYVLVFIYVILVLGRRNLVEIRAGLALAGLASIGLGILLSYGLSSGLGIFFGPLHQILPFLLLGIGIDNMFVIVQCYENLDDDEKLEPLDVRIGKTMKHAGAAITVTSGTDFAAFAIGASTVDVIGTMHFWGLTLDTVSCVILVIAIGLCVDYSAHMGHTFMTLAGDRKTRVRVTIEEIGPAVFHGGFSTFIAFVLLSGSESYVFTTFFK</sequence>
<dbReference type="InterPro" id="IPR000731">
    <property type="entry name" value="SSD"/>
</dbReference>
<dbReference type="Gene3D" id="1.20.1640.10">
    <property type="entry name" value="Multidrug efflux transporter AcrB transmembrane domain"/>
    <property type="match status" value="2"/>
</dbReference>
<feature type="transmembrane region" description="Helical" evidence="7">
    <location>
        <begin position="176"/>
        <end position="194"/>
    </location>
</feature>
<dbReference type="GO" id="GO:0016020">
    <property type="term" value="C:membrane"/>
    <property type="evidence" value="ECO:0007669"/>
    <property type="project" value="UniProtKB-SubCell"/>
</dbReference>
<keyword evidence="10" id="KW-1185">Reference proteome</keyword>
<evidence type="ECO:0000313" key="10">
    <source>
        <dbReference type="Proteomes" id="UP000678499"/>
    </source>
</evidence>
<dbReference type="OrthoDB" id="6510177at2759"/>
<evidence type="ECO:0000256" key="1">
    <source>
        <dbReference type="ARBA" id="ARBA00004141"/>
    </source>
</evidence>
<feature type="non-terminal residue" evidence="9">
    <location>
        <position position="1"/>
    </location>
</feature>
<evidence type="ECO:0000256" key="3">
    <source>
        <dbReference type="ARBA" id="ARBA00022692"/>
    </source>
</evidence>
<keyword evidence="4 7" id="KW-1133">Transmembrane helix</keyword>
<proteinExistence type="inferred from homology"/>
<reference evidence="9" key="1">
    <citation type="submission" date="2020-11" db="EMBL/GenBank/DDBJ databases">
        <authorList>
            <person name="Tran Van P."/>
        </authorList>
    </citation>
    <scope>NUCLEOTIDE SEQUENCE</scope>
</reference>
<comment type="similarity">
    <text evidence="2">Belongs to the patched family.</text>
</comment>
<dbReference type="EMBL" id="CAJPEX010009537">
    <property type="protein sequence ID" value="CAG0924890.1"/>
    <property type="molecule type" value="Genomic_DNA"/>
</dbReference>
<dbReference type="Proteomes" id="UP000678499">
    <property type="component" value="Unassembled WGS sequence"/>
</dbReference>